<name>A0A4P6XVJ7_9ASCO</name>
<evidence type="ECO:0000313" key="3">
    <source>
        <dbReference type="Proteomes" id="UP000292447"/>
    </source>
</evidence>
<sequence length="244" mass="28361">MNLVSFLCTLLWVSFLAVATTANTRIIRPQNPPSLSSSTSTWSIPSISKIRTDIDLDETGEVEILIEDIARRLKQFIEPGSFLYHEFDSQMMVLQEQLYVAASNAKVTNHCIHLEDKLKYTQHMFHVMCTSSEHMKRYNFFWQTDEHLVHCMSKLNAQLLGLYEVDGSPDVNSDEFEQDVILYISSVDLWKHEFESLCDVSFKTRAIFKIQTFRAEASLRVLRSFVKFLSWIGRYPLWESSDAR</sequence>
<dbReference type="EMBL" id="CP034461">
    <property type="protein sequence ID" value="QBM90945.1"/>
    <property type="molecule type" value="Genomic_DNA"/>
</dbReference>
<reference evidence="3" key="1">
    <citation type="submission" date="2019-03" db="EMBL/GenBank/DDBJ databases">
        <title>Snf2 controls pulcherriminic acid biosynthesis and connects pigmentation and antifungal activity of the yeast Metschnikowia pulcherrima.</title>
        <authorList>
            <person name="Gore-Lloyd D."/>
            <person name="Sumann I."/>
            <person name="Brachmann A.O."/>
            <person name="Schneeberger K."/>
            <person name="Ortiz-Merino R.A."/>
            <person name="Moreno-Beltran M."/>
            <person name="Schlaefli M."/>
            <person name="Kirner P."/>
            <person name="Santos Kron A."/>
            <person name="Wolfe K.H."/>
            <person name="Piel J."/>
            <person name="Ahrens C.H."/>
            <person name="Henk D."/>
            <person name="Freimoser F.M."/>
        </authorList>
    </citation>
    <scope>NUCLEOTIDE SEQUENCE [LARGE SCALE GENOMIC DNA]</scope>
    <source>
        <strain evidence="3">APC 1.2</strain>
    </source>
</reference>
<dbReference type="Proteomes" id="UP000292447">
    <property type="component" value="Chromosome VI"/>
</dbReference>
<evidence type="ECO:0000313" key="2">
    <source>
        <dbReference type="EMBL" id="QBM90945.1"/>
    </source>
</evidence>
<protein>
    <submittedName>
        <fullName evidence="2">Uncharacterized protein</fullName>
    </submittedName>
</protein>
<gene>
    <name evidence="2" type="ORF">METSCH_F05340</name>
</gene>
<proteinExistence type="predicted"/>
<dbReference type="AlphaFoldDB" id="A0A4P6XVJ7"/>
<keyword evidence="3" id="KW-1185">Reference proteome</keyword>
<accession>A0A4P6XVJ7</accession>
<evidence type="ECO:0000256" key="1">
    <source>
        <dbReference type="SAM" id="SignalP"/>
    </source>
</evidence>
<keyword evidence="1" id="KW-0732">Signal</keyword>
<feature type="chain" id="PRO_5020566064" evidence="1">
    <location>
        <begin position="23"/>
        <end position="244"/>
    </location>
</feature>
<feature type="signal peptide" evidence="1">
    <location>
        <begin position="1"/>
        <end position="22"/>
    </location>
</feature>
<organism evidence="2 3">
    <name type="scientific">Metschnikowia aff. pulcherrima</name>
    <dbReference type="NCBI Taxonomy" id="2163413"/>
    <lineage>
        <taxon>Eukaryota</taxon>
        <taxon>Fungi</taxon>
        <taxon>Dikarya</taxon>
        <taxon>Ascomycota</taxon>
        <taxon>Saccharomycotina</taxon>
        <taxon>Pichiomycetes</taxon>
        <taxon>Metschnikowiaceae</taxon>
        <taxon>Metschnikowia</taxon>
    </lineage>
</organism>